<organism evidence="2 3">
    <name type="scientific">Pedobacter cryoconitis</name>
    <dbReference type="NCBI Taxonomy" id="188932"/>
    <lineage>
        <taxon>Bacteria</taxon>
        <taxon>Pseudomonadati</taxon>
        <taxon>Bacteroidota</taxon>
        <taxon>Sphingobacteriia</taxon>
        <taxon>Sphingobacteriales</taxon>
        <taxon>Sphingobacteriaceae</taxon>
        <taxon>Pedobacter</taxon>
    </lineage>
</organism>
<dbReference type="EMBL" id="JACHCC010000020">
    <property type="protein sequence ID" value="MBB6503025.1"/>
    <property type="molecule type" value="Genomic_DNA"/>
</dbReference>
<dbReference type="PANTHER" id="PTHR12736:SF7">
    <property type="entry name" value="LANC-LIKE PROTEIN 3"/>
    <property type="match status" value="1"/>
</dbReference>
<gene>
    <name evidence="2" type="ORF">HDF25_005211</name>
</gene>
<dbReference type="Proteomes" id="UP000521017">
    <property type="component" value="Unassembled WGS sequence"/>
</dbReference>
<evidence type="ECO:0008006" key="4">
    <source>
        <dbReference type="Google" id="ProtNLM"/>
    </source>
</evidence>
<name>A0A7X0J948_9SPHI</name>
<keyword evidence="1" id="KW-0479">Metal-binding</keyword>
<dbReference type="SMART" id="SM01260">
    <property type="entry name" value="LANC_like"/>
    <property type="match status" value="1"/>
</dbReference>
<dbReference type="RefSeq" id="WP_184629263.1">
    <property type="nucleotide sequence ID" value="NZ_JACHCC010000020.1"/>
</dbReference>
<proteinExistence type="predicted"/>
<feature type="binding site" evidence="1">
    <location>
        <position position="297"/>
    </location>
    <ligand>
        <name>Zn(2+)</name>
        <dbReference type="ChEBI" id="CHEBI:29105"/>
    </ligand>
</feature>
<dbReference type="GO" id="GO:0005886">
    <property type="term" value="C:plasma membrane"/>
    <property type="evidence" value="ECO:0007669"/>
    <property type="project" value="TreeGrafter"/>
</dbReference>
<dbReference type="InterPro" id="IPR007822">
    <property type="entry name" value="LANC-like"/>
</dbReference>
<dbReference type="PRINTS" id="PR01955">
    <property type="entry name" value="LANCFRANKIA"/>
</dbReference>
<dbReference type="Gene3D" id="1.50.10.20">
    <property type="match status" value="1"/>
</dbReference>
<dbReference type="AlphaFoldDB" id="A0A7X0J948"/>
<sequence>MNKIEAKINEIYDSLILDNNESLSILIGSCGVSMFKFHYFKFFNSSLSIDEYANSLQEIAELAIQSPYPSFCTGKAGINWFFSYLHKNDYLEDEDLEAICDDNDRLAELCLEYLKKNNYDFLHGSTGIAYYLLYTDYERNLNLFYTFFEELNRIMKEGSSMIPHYNPITNKLESEKINPSLSHGLASILKVSVQCFKQNICKKEAGKMAYLIIDYLLSNSNFDKSICYYASIIDEKNDKFSRLSWCYGDLGIGYILFQSSLVFNDDKLRKFSLEILTNSTKRRSKESTGVIDAGICHGTAGIAYIYNKMWASTKDLIFKDACDYWISKTIEFSTYTDGVAGYKKYNSISKNYENSFGILEGAAGIGLVLMSYLSGDFSWDYCLLLND</sequence>
<keyword evidence="1" id="KW-0862">Zinc</keyword>
<dbReference type="Pfam" id="PF05147">
    <property type="entry name" value="LANC_like"/>
    <property type="match status" value="1"/>
</dbReference>
<comment type="caution">
    <text evidence="2">The sequence shown here is derived from an EMBL/GenBank/DDBJ whole genome shotgun (WGS) entry which is preliminary data.</text>
</comment>
<feature type="binding site" evidence="1">
    <location>
        <position position="296"/>
    </location>
    <ligand>
        <name>Zn(2+)</name>
        <dbReference type="ChEBI" id="CHEBI:29105"/>
    </ligand>
</feature>
<feature type="binding site" evidence="1">
    <location>
        <position position="246"/>
    </location>
    <ligand>
        <name>Zn(2+)</name>
        <dbReference type="ChEBI" id="CHEBI:29105"/>
    </ligand>
</feature>
<dbReference type="SUPFAM" id="SSF158745">
    <property type="entry name" value="LanC-like"/>
    <property type="match status" value="1"/>
</dbReference>
<dbReference type="GO" id="GO:0031179">
    <property type="term" value="P:peptide modification"/>
    <property type="evidence" value="ECO:0007669"/>
    <property type="project" value="InterPro"/>
</dbReference>
<accession>A0A7X0J948</accession>
<dbReference type="GO" id="GO:0046872">
    <property type="term" value="F:metal ion binding"/>
    <property type="evidence" value="ECO:0007669"/>
    <property type="project" value="UniProtKB-KW"/>
</dbReference>
<dbReference type="PANTHER" id="PTHR12736">
    <property type="entry name" value="LANC-LIKE PROTEIN"/>
    <property type="match status" value="1"/>
</dbReference>
<dbReference type="PRINTS" id="PR01950">
    <property type="entry name" value="LANCSUPER"/>
</dbReference>
<reference evidence="2 3" key="1">
    <citation type="submission" date="2020-08" db="EMBL/GenBank/DDBJ databases">
        <title>Genomic Encyclopedia of Type Strains, Phase IV (KMG-V): Genome sequencing to study the core and pangenomes of soil and plant-associated prokaryotes.</title>
        <authorList>
            <person name="Whitman W."/>
        </authorList>
    </citation>
    <scope>NUCLEOTIDE SEQUENCE [LARGE SCALE GENOMIC DNA]</scope>
    <source>
        <strain evidence="2 3">M2T3</strain>
    </source>
</reference>
<evidence type="ECO:0000313" key="3">
    <source>
        <dbReference type="Proteomes" id="UP000521017"/>
    </source>
</evidence>
<evidence type="ECO:0000256" key="1">
    <source>
        <dbReference type="PIRSR" id="PIRSR607822-1"/>
    </source>
</evidence>
<protein>
    <recommendedName>
        <fullName evidence="4">Lanthionine synthetase-like protein</fullName>
    </recommendedName>
</protein>
<evidence type="ECO:0000313" key="2">
    <source>
        <dbReference type="EMBL" id="MBB6503025.1"/>
    </source>
</evidence>